<evidence type="ECO:0000256" key="1">
    <source>
        <dbReference type="PIRSR" id="PIRSR602187-50"/>
    </source>
</evidence>
<gene>
    <name evidence="2" type="ORF">THTE_1695</name>
</gene>
<organism evidence="2 3">
    <name type="scientific">Thermogutta terrifontis</name>
    <dbReference type="NCBI Taxonomy" id="1331910"/>
    <lineage>
        <taxon>Bacteria</taxon>
        <taxon>Pseudomonadati</taxon>
        <taxon>Planctomycetota</taxon>
        <taxon>Planctomycetia</taxon>
        <taxon>Pirellulales</taxon>
        <taxon>Thermoguttaceae</taxon>
        <taxon>Thermogutta</taxon>
    </lineage>
</organism>
<keyword evidence="3" id="KW-1185">Reference proteome</keyword>
<dbReference type="OrthoDB" id="9802729at2"/>
<dbReference type="GO" id="GO:0005524">
    <property type="term" value="F:ATP binding"/>
    <property type="evidence" value="ECO:0007669"/>
    <property type="project" value="TreeGrafter"/>
</dbReference>
<accession>A0A286REC8</accession>
<reference evidence="2 3" key="1">
    <citation type="journal article" name="Front. Microbiol.">
        <title>Sugar Metabolism of the First Thermophilic Planctomycete Thermogutta terrifontis: Comparative Genomic and Transcriptomic Approaches.</title>
        <authorList>
            <person name="Elcheninov A.G."/>
            <person name="Menzel P."/>
            <person name="Gudbergsdottir S.R."/>
            <person name="Slesarev A.I."/>
            <person name="Kadnikov V.V."/>
            <person name="Krogh A."/>
            <person name="Bonch-Osmolovskaya E.A."/>
            <person name="Peng X."/>
            <person name="Kublanov I.V."/>
        </authorList>
    </citation>
    <scope>NUCLEOTIDE SEQUENCE [LARGE SCALE GENOMIC DNA]</scope>
    <source>
        <strain evidence="2 3">R1</strain>
    </source>
</reference>
<dbReference type="PANTHER" id="PTHR30115">
    <property type="entry name" value="NITROGEN REGULATORY PROTEIN P-II"/>
    <property type="match status" value="1"/>
</dbReference>
<protein>
    <submittedName>
        <fullName evidence="2">Nitrogen regulatory protein P-II</fullName>
    </submittedName>
</protein>
<feature type="modified residue" description="O-UMP-tyrosine" evidence="1">
    <location>
        <position position="51"/>
    </location>
</feature>
<dbReference type="PRINTS" id="PR00340">
    <property type="entry name" value="PIIGLNB"/>
</dbReference>
<dbReference type="GO" id="GO:0006808">
    <property type="term" value="P:regulation of nitrogen utilization"/>
    <property type="evidence" value="ECO:0007669"/>
    <property type="project" value="InterPro"/>
</dbReference>
<dbReference type="Proteomes" id="UP000215086">
    <property type="component" value="Chromosome"/>
</dbReference>
<dbReference type="InterPro" id="IPR015867">
    <property type="entry name" value="N-reg_PII/ATP_PRibTrfase_C"/>
</dbReference>
<dbReference type="Pfam" id="PF00543">
    <property type="entry name" value="P-II"/>
    <property type="match status" value="1"/>
</dbReference>
<proteinExistence type="predicted"/>
<dbReference type="KEGG" id="ttf:THTE_1695"/>
<dbReference type="EMBL" id="CP018477">
    <property type="protein sequence ID" value="ASV74297.1"/>
    <property type="molecule type" value="Genomic_DNA"/>
</dbReference>
<dbReference type="PROSITE" id="PS51343">
    <property type="entry name" value="PII_GLNB_DOM"/>
    <property type="match status" value="1"/>
</dbReference>
<sequence>MKLIIAIIQPHRLEAVKQALAEVEVFRLTVMDVQGFGREKGHAEAFRGHEYSVNLTRKVQLMIAVNDNFLEPTIDAIIKGARTGPHGQIGDGKIFVLPLEDCIRIRTGERGGEAI</sequence>
<dbReference type="GO" id="GO:0005829">
    <property type="term" value="C:cytosol"/>
    <property type="evidence" value="ECO:0007669"/>
    <property type="project" value="TreeGrafter"/>
</dbReference>
<dbReference type="InterPro" id="IPR002187">
    <property type="entry name" value="N-reg_PII"/>
</dbReference>
<keyword evidence="1" id="KW-0597">Phosphoprotein</keyword>
<evidence type="ECO:0000313" key="3">
    <source>
        <dbReference type="Proteomes" id="UP000215086"/>
    </source>
</evidence>
<dbReference type="InterPro" id="IPR011322">
    <property type="entry name" value="N-reg_PII-like_a/b"/>
</dbReference>
<name>A0A286REC8_9BACT</name>
<evidence type="ECO:0000313" key="2">
    <source>
        <dbReference type="EMBL" id="ASV74297.1"/>
    </source>
</evidence>
<dbReference type="Gene3D" id="3.30.70.120">
    <property type="match status" value="1"/>
</dbReference>
<dbReference type="RefSeq" id="WP_095414661.1">
    <property type="nucleotide sequence ID" value="NZ_CP018477.1"/>
</dbReference>
<dbReference type="PANTHER" id="PTHR30115:SF18">
    <property type="entry name" value="NITROGEN REGULATORY PROTEIN P-II"/>
    <property type="match status" value="1"/>
</dbReference>
<dbReference type="AlphaFoldDB" id="A0A286REC8"/>
<dbReference type="SMART" id="SM00938">
    <property type="entry name" value="P-II"/>
    <property type="match status" value="1"/>
</dbReference>
<dbReference type="GO" id="GO:0030234">
    <property type="term" value="F:enzyme regulator activity"/>
    <property type="evidence" value="ECO:0007669"/>
    <property type="project" value="InterPro"/>
</dbReference>
<dbReference type="SUPFAM" id="SSF54913">
    <property type="entry name" value="GlnB-like"/>
    <property type="match status" value="1"/>
</dbReference>